<reference evidence="7 8" key="1">
    <citation type="submission" date="2020-08" db="EMBL/GenBank/DDBJ databases">
        <title>Genomic Encyclopedia of Type Strains, Phase III (KMG-III): the genomes of soil and plant-associated and newly described type strains.</title>
        <authorList>
            <person name="Whitman W."/>
        </authorList>
    </citation>
    <scope>NUCLEOTIDE SEQUENCE [LARGE SCALE GENOMIC DNA]</scope>
    <source>
        <strain evidence="7 8">CECT 8577</strain>
    </source>
</reference>
<feature type="domain" description="Ketosynthase family 3 (KS3)" evidence="6">
    <location>
        <begin position="1"/>
        <end position="398"/>
    </location>
</feature>
<dbReference type="InterPro" id="IPR014030">
    <property type="entry name" value="Ketoacyl_synth_N"/>
</dbReference>
<dbReference type="GO" id="GO:0006633">
    <property type="term" value="P:fatty acid biosynthetic process"/>
    <property type="evidence" value="ECO:0007669"/>
    <property type="project" value="TreeGrafter"/>
</dbReference>
<evidence type="ECO:0000313" key="8">
    <source>
        <dbReference type="Proteomes" id="UP000550714"/>
    </source>
</evidence>
<dbReference type="SMART" id="SM00825">
    <property type="entry name" value="PKS_KS"/>
    <property type="match status" value="1"/>
</dbReference>
<protein>
    <submittedName>
        <fullName evidence="7">Act minimal PKS chain-length factor (CLF/KS beta)</fullName>
        <ecNumber evidence="7">2.3.1.-</ecNumber>
    </submittedName>
</protein>
<sequence>MTAVVTGIGVWTSAGKGLDEFWKTVSASTVTLSELTRFDHSTYPFTLAGQLRDHGATGIPSRLIAQTDVWTRQGLEESLLALDDAALDLAAVAEYDAGIALASSAGGVEFGQREISALWAQGPQHVSAYQSIAWFYAATTGQTSIHHRIRGQCDAVVAEGAGGLDALAVADQALADGTSSIMLCGGTDSALSPYGMVCQWSSGLLSGQTDHEKAYRPFHEKADGWVPGEGGAVLVAETPAAASARSAEPYGSLEGFGASFDPPPESDRSSSLPTAIDQALTQAQVRPGEVDVVFADAAAVPDWDRAEAESLARVFGSRAVPVTAPKSGYGRLYSGGGAVDTATALLAMRYGVLPPTPNAPSAHPLLDLVCDAREGKFTTALVVARGHGGFNSAVVLKAGANTKR</sequence>
<dbReference type="PANTHER" id="PTHR11712:SF322">
    <property type="entry name" value="POLYKETIDE BETA-KETOACYL SYNTHASE 2-RELATED"/>
    <property type="match status" value="1"/>
</dbReference>
<keyword evidence="2 4" id="KW-0808">Transferase</keyword>
<keyword evidence="8" id="KW-1185">Reference proteome</keyword>
<feature type="region of interest" description="Disordered" evidence="5">
    <location>
        <begin position="253"/>
        <end position="272"/>
    </location>
</feature>
<name>A0A839S4T1_9PSEU</name>
<keyword evidence="3 7" id="KW-0012">Acyltransferase</keyword>
<evidence type="ECO:0000256" key="1">
    <source>
        <dbReference type="ARBA" id="ARBA00008467"/>
    </source>
</evidence>
<dbReference type="EC" id="2.3.1.-" evidence="7"/>
<dbReference type="InterPro" id="IPR016039">
    <property type="entry name" value="Thiolase-like"/>
</dbReference>
<dbReference type="PROSITE" id="PS52004">
    <property type="entry name" value="KS3_2"/>
    <property type="match status" value="1"/>
</dbReference>
<evidence type="ECO:0000256" key="2">
    <source>
        <dbReference type="ARBA" id="ARBA00022679"/>
    </source>
</evidence>
<evidence type="ECO:0000256" key="4">
    <source>
        <dbReference type="RuleBase" id="RU003694"/>
    </source>
</evidence>
<comment type="similarity">
    <text evidence="1 4">Belongs to the thiolase-like superfamily. Beta-ketoacyl-ACP synthases family.</text>
</comment>
<dbReference type="SUPFAM" id="SSF53901">
    <property type="entry name" value="Thiolase-like"/>
    <property type="match status" value="2"/>
</dbReference>
<evidence type="ECO:0000259" key="6">
    <source>
        <dbReference type="PROSITE" id="PS52004"/>
    </source>
</evidence>
<dbReference type="PANTHER" id="PTHR11712">
    <property type="entry name" value="POLYKETIDE SYNTHASE-RELATED"/>
    <property type="match status" value="1"/>
</dbReference>
<dbReference type="GO" id="GO:0004315">
    <property type="term" value="F:3-oxoacyl-[acyl-carrier-protein] synthase activity"/>
    <property type="evidence" value="ECO:0007669"/>
    <property type="project" value="TreeGrafter"/>
</dbReference>
<dbReference type="InterPro" id="IPR020841">
    <property type="entry name" value="PKS_Beta-ketoAc_synthase_dom"/>
</dbReference>
<dbReference type="Pfam" id="PF02801">
    <property type="entry name" value="Ketoacyl-synt_C"/>
    <property type="match status" value="1"/>
</dbReference>
<dbReference type="Proteomes" id="UP000550714">
    <property type="component" value="Unassembled WGS sequence"/>
</dbReference>
<evidence type="ECO:0000256" key="5">
    <source>
        <dbReference type="SAM" id="MobiDB-lite"/>
    </source>
</evidence>
<dbReference type="Gene3D" id="3.40.47.10">
    <property type="match status" value="2"/>
</dbReference>
<dbReference type="InterPro" id="IPR000794">
    <property type="entry name" value="Beta-ketoacyl_synthase"/>
</dbReference>
<dbReference type="AlphaFoldDB" id="A0A839S4T1"/>
<gene>
    <name evidence="7" type="ORF">FHS23_004154</name>
</gene>
<evidence type="ECO:0000313" key="7">
    <source>
        <dbReference type="EMBL" id="MBB3053111.1"/>
    </source>
</evidence>
<organism evidence="7 8">
    <name type="scientific">Prauserella isguenensis</name>
    <dbReference type="NCBI Taxonomy" id="1470180"/>
    <lineage>
        <taxon>Bacteria</taxon>
        <taxon>Bacillati</taxon>
        <taxon>Actinomycetota</taxon>
        <taxon>Actinomycetes</taxon>
        <taxon>Pseudonocardiales</taxon>
        <taxon>Pseudonocardiaceae</taxon>
        <taxon>Prauserella</taxon>
    </lineage>
</organism>
<dbReference type="RefSeq" id="WP_183658611.1">
    <property type="nucleotide sequence ID" value="NZ_JACHWU010000007.1"/>
</dbReference>
<dbReference type="EMBL" id="JACHWU010000007">
    <property type="protein sequence ID" value="MBB3053111.1"/>
    <property type="molecule type" value="Genomic_DNA"/>
</dbReference>
<evidence type="ECO:0000256" key="3">
    <source>
        <dbReference type="ARBA" id="ARBA00023315"/>
    </source>
</evidence>
<dbReference type="InterPro" id="IPR014031">
    <property type="entry name" value="Ketoacyl_synth_C"/>
</dbReference>
<dbReference type="Pfam" id="PF00109">
    <property type="entry name" value="ketoacyl-synt"/>
    <property type="match status" value="1"/>
</dbReference>
<accession>A0A839S4T1</accession>
<comment type="caution">
    <text evidence="7">The sequence shown here is derived from an EMBL/GenBank/DDBJ whole genome shotgun (WGS) entry which is preliminary data.</text>
</comment>
<proteinExistence type="inferred from homology"/>